<dbReference type="CDD" id="cd00200">
    <property type="entry name" value="WD40"/>
    <property type="match status" value="1"/>
</dbReference>
<feature type="repeat" description="WD" evidence="3">
    <location>
        <begin position="203"/>
        <end position="224"/>
    </location>
</feature>
<evidence type="ECO:0000256" key="3">
    <source>
        <dbReference type="PROSITE-ProRule" id="PRU00221"/>
    </source>
</evidence>
<dbReference type="PRINTS" id="PR00320">
    <property type="entry name" value="GPROTEINBRPT"/>
</dbReference>
<protein>
    <recommendedName>
        <fullName evidence="4">WDR5-like beta-propeller domain-containing protein</fullName>
    </recommendedName>
</protein>
<evidence type="ECO:0000256" key="1">
    <source>
        <dbReference type="ARBA" id="ARBA00022574"/>
    </source>
</evidence>
<dbReference type="InterPro" id="IPR059122">
    <property type="entry name" value="Beta-prop_WDR5-like"/>
</dbReference>
<accession>A0ABQ9XYS4</accession>
<dbReference type="PROSITE" id="PS50082">
    <property type="entry name" value="WD_REPEATS_2"/>
    <property type="match status" value="6"/>
</dbReference>
<dbReference type="InterPro" id="IPR019775">
    <property type="entry name" value="WD40_repeat_CS"/>
</dbReference>
<name>A0ABQ9XYS4_9EUKA</name>
<dbReference type="EMBL" id="JARBJD010000054">
    <property type="protein sequence ID" value="KAK2956618.1"/>
    <property type="molecule type" value="Genomic_DNA"/>
</dbReference>
<feature type="domain" description="WDR5-like beta-propeller" evidence="4">
    <location>
        <begin position="20"/>
        <end position="311"/>
    </location>
</feature>
<reference evidence="5 6" key="1">
    <citation type="journal article" date="2022" name="bioRxiv">
        <title>Genomics of Preaxostyla Flagellates Illuminates Evolutionary Transitions and the Path Towards Mitochondrial Loss.</title>
        <authorList>
            <person name="Novak L.V.F."/>
            <person name="Treitli S.C."/>
            <person name="Pyrih J."/>
            <person name="Halakuc P."/>
            <person name="Pipaliya S.V."/>
            <person name="Vacek V."/>
            <person name="Brzon O."/>
            <person name="Soukal P."/>
            <person name="Eme L."/>
            <person name="Dacks J.B."/>
            <person name="Karnkowska A."/>
            <person name="Elias M."/>
            <person name="Hampl V."/>
        </authorList>
    </citation>
    <scope>NUCLEOTIDE SEQUENCE [LARGE SCALE GENOMIC DNA]</scope>
    <source>
        <strain evidence="5">NAU3</strain>
        <tissue evidence="5">Gut</tissue>
    </source>
</reference>
<dbReference type="InterPro" id="IPR001680">
    <property type="entry name" value="WD40_rpt"/>
</dbReference>
<dbReference type="PANTHER" id="PTHR44019:SF8">
    <property type="entry name" value="POC1 CENTRIOLAR PROTEIN HOMOLOG"/>
    <property type="match status" value="1"/>
</dbReference>
<feature type="repeat" description="WD" evidence="3">
    <location>
        <begin position="234"/>
        <end position="278"/>
    </location>
</feature>
<dbReference type="PROSITE" id="PS50294">
    <property type="entry name" value="WD_REPEATS_REGION"/>
    <property type="match status" value="4"/>
</dbReference>
<dbReference type="InterPro" id="IPR050505">
    <property type="entry name" value="WDR55/POC1"/>
</dbReference>
<keyword evidence="2" id="KW-0677">Repeat</keyword>
<dbReference type="SUPFAM" id="SSF50978">
    <property type="entry name" value="WD40 repeat-like"/>
    <property type="match status" value="1"/>
</dbReference>
<dbReference type="InterPro" id="IPR036322">
    <property type="entry name" value="WD40_repeat_dom_sf"/>
</dbReference>
<dbReference type="Pfam" id="PF25175">
    <property type="entry name" value="Beta-prop_WDR5"/>
    <property type="match status" value="1"/>
</dbReference>
<feature type="repeat" description="WD" evidence="3">
    <location>
        <begin position="279"/>
        <end position="311"/>
    </location>
</feature>
<sequence length="479" mass="53704">MIQPVEDETPYRNLTIARTASEKVTSVRFSSDGSFFAAAGSSSIIALHDGETAELCLSYHDKTTGHKQGISEISISKDGRYVASASDDRLVKVLDLETNSFIQSLQGHSHYVVSCDFSPTLPLLVSASYDQHIHLWNLTRGSLCGKIHPSRYPQTSVKFNHDGTVIAGASTDGFCRIWDVSTLMCTHTLLEASSPTQIGFCTFSPNGRYLITSNMDDSIRIWDVYGSGKCEKVFSGHQSRLYGVEADFLRSEGNMVVGGSEDGRVCIWDLRSQLMVEEMNCGTEPVISVSSHPTRRSFITGSLDGTVRLWQRSQECLCTNLPKDSLSLIPKPTPAPEHPQAEEKPLTGTTCGCYNFYHRRSVLDEIVTRFNSSMNECKVKEQEWMEWLTSTDYQSRVAEEAKRCEKLRTKENKKRQMELEGIDPNLLADDSIDDDFLNESDHEVIIESDNEASQNPIEIELRKRFHDKHVFESLQSVLG</sequence>
<keyword evidence="1 3" id="KW-0853">WD repeat</keyword>
<dbReference type="PANTHER" id="PTHR44019">
    <property type="entry name" value="WD REPEAT-CONTAINING PROTEIN 55"/>
    <property type="match status" value="1"/>
</dbReference>
<feature type="repeat" description="WD" evidence="3">
    <location>
        <begin position="63"/>
        <end position="104"/>
    </location>
</feature>
<gene>
    <name evidence="5" type="ORF">BLNAU_8458</name>
</gene>
<dbReference type="SMART" id="SM00320">
    <property type="entry name" value="WD40"/>
    <property type="match status" value="7"/>
</dbReference>
<comment type="caution">
    <text evidence="5">The sequence shown here is derived from an EMBL/GenBank/DDBJ whole genome shotgun (WGS) entry which is preliminary data.</text>
</comment>
<feature type="repeat" description="WD" evidence="3">
    <location>
        <begin position="155"/>
        <end position="188"/>
    </location>
</feature>
<keyword evidence="6" id="KW-1185">Reference proteome</keyword>
<organism evidence="5 6">
    <name type="scientific">Blattamonas nauphoetae</name>
    <dbReference type="NCBI Taxonomy" id="2049346"/>
    <lineage>
        <taxon>Eukaryota</taxon>
        <taxon>Metamonada</taxon>
        <taxon>Preaxostyla</taxon>
        <taxon>Oxymonadida</taxon>
        <taxon>Blattamonas</taxon>
    </lineage>
</organism>
<evidence type="ECO:0000256" key="2">
    <source>
        <dbReference type="ARBA" id="ARBA00022737"/>
    </source>
</evidence>
<dbReference type="PROSITE" id="PS00678">
    <property type="entry name" value="WD_REPEATS_1"/>
    <property type="match status" value="4"/>
</dbReference>
<dbReference type="InterPro" id="IPR015943">
    <property type="entry name" value="WD40/YVTN_repeat-like_dom_sf"/>
</dbReference>
<dbReference type="Gene3D" id="2.130.10.10">
    <property type="entry name" value="YVTN repeat-like/Quinoprotein amine dehydrogenase"/>
    <property type="match status" value="1"/>
</dbReference>
<evidence type="ECO:0000313" key="6">
    <source>
        <dbReference type="Proteomes" id="UP001281761"/>
    </source>
</evidence>
<dbReference type="InterPro" id="IPR020472">
    <property type="entry name" value="WD40_PAC1"/>
</dbReference>
<proteinExistence type="predicted"/>
<feature type="repeat" description="WD" evidence="3">
    <location>
        <begin position="105"/>
        <end position="146"/>
    </location>
</feature>
<evidence type="ECO:0000259" key="4">
    <source>
        <dbReference type="Pfam" id="PF25175"/>
    </source>
</evidence>
<dbReference type="Proteomes" id="UP001281761">
    <property type="component" value="Unassembled WGS sequence"/>
</dbReference>
<evidence type="ECO:0000313" key="5">
    <source>
        <dbReference type="EMBL" id="KAK2956618.1"/>
    </source>
</evidence>